<dbReference type="InterPro" id="IPR001611">
    <property type="entry name" value="Leu-rich_rpt"/>
</dbReference>
<feature type="compositionally biased region" description="Polar residues" evidence="9">
    <location>
        <begin position="673"/>
        <end position="686"/>
    </location>
</feature>
<dbReference type="AlphaFoldDB" id="A0A0D2VEE7"/>
<dbReference type="Pfam" id="PF07714">
    <property type="entry name" value="PK_Tyr_Ser-Thr"/>
    <property type="match status" value="1"/>
</dbReference>
<dbReference type="PROSITE" id="PS50011">
    <property type="entry name" value="PROTEIN_KINASE_DOM"/>
    <property type="match status" value="1"/>
</dbReference>
<dbReference type="Pfam" id="PF08263">
    <property type="entry name" value="LRRNT_2"/>
    <property type="match status" value="1"/>
</dbReference>
<dbReference type="GO" id="GO:0016020">
    <property type="term" value="C:membrane"/>
    <property type="evidence" value="ECO:0007669"/>
    <property type="project" value="UniProtKB-SubCell"/>
</dbReference>
<feature type="region of interest" description="Disordered" evidence="9">
    <location>
        <begin position="645"/>
        <end position="686"/>
    </location>
</feature>
<dbReference type="EMBL" id="CM001749">
    <property type="protein sequence ID" value="KJB68270.1"/>
    <property type="molecule type" value="Genomic_DNA"/>
</dbReference>
<evidence type="ECO:0000256" key="1">
    <source>
        <dbReference type="ARBA" id="ARBA00004167"/>
    </source>
</evidence>
<feature type="transmembrane region" description="Helical" evidence="10">
    <location>
        <begin position="268"/>
        <end position="288"/>
    </location>
</feature>
<keyword evidence="8" id="KW-0325">Glycoprotein</keyword>
<dbReference type="Pfam" id="PF00560">
    <property type="entry name" value="LRR_1"/>
    <property type="match status" value="1"/>
</dbReference>
<keyword evidence="7 10" id="KW-0472">Membrane</keyword>
<dbReference type="GO" id="GO:0005524">
    <property type="term" value="F:ATP binding"/>
    <property type="evidence" value="ECO:0007669"/>
    <property type="project" value="InterPro"/>
</dbReference>
<sequence>MNTTTLRQSKPTLEIIKTSVSNSYNTEISLFKTTPKLHCVCFWFKLVYAVSDSQALLKLKESFDNAGGGALDSWNPDSAPCNKEGHWKGLLCFNGILMGLRLEGMGLSGKIDIDALLLIKELRSFSVINNSFTGNIPEINRLGYLKSLFLSKNKFSGEIPSDFFAGMRSLKKVWLSDNKFSGKIPDSLSKLSRLIHLRLENNQFSGEIPDFHKQNLISINLSNNKLEGEIPSSLSKFKGNAFAGNPGLCGSQIGIDCGRDDKDDIKKIIAAVITLGVMLLAMIIFFVMKWRAKKRKSAPGAAAVERGRSNEPVEIQVSLPATIREVGQKTASHQAWPGNYHGMVRGGAVPELVMVNDEKGVFGLPSLMKATAQVLGNSALGSSYKATMSNGFAVVVKRTKEMNSIGKDEFDVMAKRLGKLKHPNVLTPLAYHYRVEEKLFVYDYIANGSLLYLLHGDHETSSSALDWPTRLNIVQGIAEGLDYIHVELASLDVPHGNLKSSNVLLGPDNQPLLSEYGFCSVVSTEGAKTLIAYKTPEAIQHGKVCHKSDVYCLGIIILEILTGKFPSQYLDNGEGGIDVVHWVTTTTYEGKQANLFDPEIASGSKSLQEMEKLLQIGSLCTQASPDERLDLKKAIKMIQEIRVDNDTPESESDPQAITIQVSPSVQDEVGDAKSNSDLSSIQESNV</sequence>
<dbReference type="InterPro" id="IPR001245">
    <property type="entry name" value="Ser-Thr/Tyr_kinase_cat_dom"/>
</dbReference>
<feature type="compositionally biased region" description="Polar residues" evidence="9">
    <location>
        <begin position="653"/>
        <end position="665"/>
    </location>
</feature>
<evidence type="ECO:0000256" key="5">
    <source>
        <dbReference type="ARBA" id="ARBA00022737"/>
    </source>
</evidence>
<organism evidence="12 13">
    <name type="scientific">Gossypium raimondii</name>
    <name type="common">Peruvian cotton</name>
    <name type="synonym">Gossypium klotzschianum subsp. raimondii</name>
    <dbReference type="NCBI Taxonomy" id="29730"/>
    <lineage>
        <taxon>Eukaryota</taxon>
        <taxon>Viridiplantae</taxon>
        <taxon>Streptophyta</taxon>
        <taxon>Embryophyta</taxon>
        <taxon>Tracheophyta</taxon>
        <taxon>Spermatophyta</taxon>
        <taxon>Magnoliopsida</taxon>
        <taxon>eudicotyledons</taxon>
        <taxon>Gunneridae</taxon>
        <taxon>Pentapetalae</taxon>
        <taxon>rosids</taxon>
        <taxon>malvids</taxon>
        <taxon>Malvales</taxon>
        <taxon>Malvaceae</taxon>
        <taxon>Malvoideae</taxon>
        <taxon>Gossypium</taxon>
    </lineage>
</organism>
<dbReference type="InterPro" id="IPR013210">
    <property type="entry name" value="LRR_N_plant-typ"/>
</dbReference>
<dbReference type="OMA" id="EGHWKGL"/>
<dbReference type="FunFam" id="3.80.10.10:FF:000111">
    <property type="entry name" value="LRR receptor-like serine/threonine-protein kinase ERECTA"/>
    <property type="match status" value="1"/>
</dbReference>
<evidence type="ECO:0000256" key="10">
    <source>
        <dbReference type="SAM" id="Phobius"/>
    </source>
</evidence>
<evidence type="ECO:0000256" key="6">
    <source>
        <dbReference type="ARBA" id="ARBA00022989"/>
    </source>
</evidence>
<keyword evidence="3" id="KW-0433">Leucine-rich repeat</keyword>
<keyword evidence="13" id="KW-1185">Reference proteome</keyword>
<name>A0A0D2VEE7_GOSRA</name>
<evidence type="ECO:0000313" key="12">
    <source>
        <dbReference type="EMBL" id="KJB68270.1"/>
    </source>
</evidence>
<comment type="subcellular location">
    <subcellularLocation>
        <location evidence="1">Membrane</location>
        <topology evidence="1">Single-pass membrane protein</topology>
    </subcellularLocation>
</comment>
<dbReference type="Gene3D" id="3.30.200.20">
    <property type="entry name" value="Phosphorylase Kinase, domain 1"/>
    <property type="match status" value="1"/>
</dbReference>
<protein>
    <recommendedName>
        <fullName evidence="11">Protein kinase domain-containing protein</fullName>
    </recommendedName>
</protein>
<dbReference type="PANTHER" id="PTHR48007:SF38">
    <property type="entry name" value="LEUCINE-RICH REPEAT PROTEIN KINASE FAMILY PROTEIN"/>
    <property type="match status" value="1"/>
</dbReference>
<proteinExistence type="inferred from homology"/>
<dbReference type="Gramene" id="KJB68270">
    <property type="protein sequence ID" value="KJB68270"/>
    <property type="gene ID" value="B456_010G235300"/>
</dbReference>
<dbReference type="PANTHER" id="PTHR48007">
    <property type="entry name" value="LEUCINE-RICH REPEAT RECEPTOR-LIKE PROTEIN KINASE PXC1"/>
    <property type="match status" value="1"/>
</dbReference>
<dbReference type="SUPFAM" id="SSF52058">
    <property type="entry name" value="L domain-like"/>
    <property type="match status" value="1"/>
</dbReference>
<reference evidence="12 13" key="1">
    <citation type="journal article" date="2012" name="Nature">
        <title>Repeated polyploidization of Gossypium genomes and the evolution of spinnable cotton fibres.</title>
        <authorList>
            <person name="Paterson A.H."/>
            <person name="Wendel J.F."/>
            <person name="Gundlach H."/>
            <person name="Guo H."/>
            <person name="Jenkins J."/>
            <person name="Jin D."/>
            <person name="Llewellyn D."/>
            <person name="Showmaker K.C."/>
            <person name="Shu S."/>
            <person name="Udall J."/>
            <person name="Yoo M.J."/>
            <person name="Byers R."/>
            <person name="Chen W."/>
            <person name="Doron-Faigenboim A."/>
            <person name="Duke M.V."/>
            <person name="Gong L."/>
            <person name="Grimwood J."/>
            <person name="Grover C."/>
            <person name="Grupp K."/>
            <person name="Hu G."/>
            <person name="Lee T.H."/>
            <person name="Li J."/>
            <person name="Lin L."/>
            <person name="Liu T."/>
            <person name="Marler B.S."/>
            <person name="Page J.T."/>
            <person name="Roberts A.W."/>
            <person name="Romanel E."/>
            <person name="Sanders W.S."/>
            <person name="Szadkowski E."/>
            <person name="Tan X."/>
            <person name="Tang H."/>
            <person name="Xu C."/>
            <person name="Wang J."/>
            <person name="Wang Z."/>
            <person name="Zhang D."/>
            <person name="Zhang L."/>
            <person name="Ashrafi H."/>
            <person name="Bedon F."/>
            <person name="Bowers J.E."/>
            <person name="Brubaker C.L."/>
            <person name="Chee P.W."/>
            <person name="Das S."/>
            <person name="Gingle A.R."/>
            <person name="Haigler C.H."/>
            <person name="Harker D."/>
            <person name="Hoffmann L.V."/>
            <person name="Hovav R."/>
            <person name="Jones D.C."/>
            <person name="Lemke C."/>
            <person name="Mansoor S."/>
            <person name="ur Rahman M."/>
            <person name="Rainville L.N."/>
            <person name="Rambani A."/>
            <person name="Reddy U.K."/>
            <person name="Rong J.K."/>
            <person name="Saranga Y."/>
            <person name="Scheffler B.E."/>
            <person name="Scheffler J.A."/>
            <person name="Stelly D.M."/>
            <person name="Triplett B.A."/>
            <person name="Van Deynze A."/>
            <person name="Vaslin M.F."/>
            <person name="Waghmare V.N."/>
            <person name="Walford S.A."/>
            <person name="Wright R.J."/>
            <person name="Zaki E.A."/>
            <person name="Zhang T."/>
            <person name="Dennis E.S."/>
            <person name="Mayer K.F."/>
            <person name="Peterson D.G."/>
            <person name="Rokhsar D.S."/>
            <person name="Wang X."/>
            <person name="Schmutz J."/>
        </authorList>
    </citation>
    <scope>NUCLEOTIDE SEQUENCE [LARGE SCALE GENOMIC DNA]</scope>
</reference>
<evidence type="ECO:0000313" key="13">
    <source>
        <dbReference type="Proteomes" id="UP000032304"/>
    </source>
</evidence>
<feature type="domain" description="Protein kinase" evidence="11">
    <location>
        <begin position="369"/>
        <end position="643"/>
    </location>
</feature>
<keyword evidence="4 10" id="KW-0812">Transmembrane</keyword>
<evidence type="ECO:0000256" key="2">
    <source>
        <dbReference type="ARBA" id="ARBA00009592"/>
    </source>
</evidence>
<keyword evidence="5" id="KW-0677">Repeat</keyword>
<dbReference type="eggNOG" id="ENOG502QRTV">
    <property type="taxonomic scope" value="Eukaryota"/>
</dbReference>
<evidence type="ECO:0000256" key="4">
    <source>
        <dbReference type="ARBA" id="ARBA00022692"/>
    </source>
</evidence>
<dbReference type="Proteomes" id="UP000032304">
    <property type="component" value="Chromosome 10"/>
</dbReference>
<dbReference type="InterPro" id="IPR032675">
    <property type="entry name" value="LRR_dom_sf"/>
</dbReference>
<accession>A0A0D2VEE7</accession>
<comment type="similarity">
    <text evidence="2">Belongs to the RLP family.</text>
</comment>
<keyword evidence="6 10" id="KW-1133">Transmembrane helix</keyword>
<dbReference type="GO" id="GO:0004672">
    <property type="term" value="F:protein kinase activity"/>
    <property type="evidence" value="ECO:0007669"/>
    <property type="project" value="InterPro"/>
</dbReference>
<dbReference type="Gene3D" id="3.80.10.10">
    <property type="entry name" value="Ribonuclease Inhibitor"/>
    <property type="match status" value="2"/>
</dbReference>
<dbReference type="InterPro" id="IPR000719">
    <property type="entry name" value="Prot_kinase_dom"/>
</dbReference>
<dbReference type="SUPFAM" id="SSF56112">
    <property type="entry name" value="Protein kinase-like (PK-like)"/>
    <property type="match status" value="1"/>
</dbReference>
<evidence type="ECO:0000256" key="3">
    <source>
        <dbReference type="ARBA" id="ARBA00022614"/>
    </source>
</evidence>
<gene>
    <name evidence="12" type="ORF">B456_010G235300</name>
</gene>
<dbReference type="InterPro" id="IPR046959">
    <property type="entry name" value="PRK1-6/SRF4-like"/>
</dbReference>
<evidence type="ECO:0000256" key="8">
    <source>
        <dbReference type="ARBA" id="ARBA00023180"/>
    </source>
</evidence>
<evidence type="ECO:0000256" key="7">
    <source>
        <dbReference type="ARBA" id="ARBA00023136"/>
    </source>
</evidence>
<evidence type="ECO:0000256" key="9">
    <source>
        <dbReference type="SAM" id="MobiDB-lite"/>
    </source>
</evidence>
<dbReference type="Pfam" id="PF13855">
    <property type="entry name" value="LRR_8"/>
    <property type="match status" value="1"/>
</dbReference>
<dbReference type="Gene3D" id="1.10.510.10">
    <property type="entry name" value="Transferase(Phosphotransferase) domain 1"/>
    <property type="match status" value="1"/>
</dbReference>
<evidence type="ECO:0000259" key="11">
    <source>
        <dbReference type="PROSITE" id="PS50011"/>
    </source>
</evidence>
<dbReference type="InterPro" id="IPR011009">
    <property type="entry name" value="Kinase-like_dom_sf"/>
</dbReference>